<dbReference type="GO" id="GO:0000287">
    <property type="term" value="F:magnesium ion binding"/>
    <property type="evidence" value="ECO:0007669"/>
    <property type="project" value="TreeGrafter"/>
</dbReference>
<proteinExistence type="predicted"/>
<dbReference type="InterPro" id="IPR023214">
    <property type="entry name" value="HAD_sf"/>
</dbReference>
<evidence type="ECO:0000313" key="1">
    <source>
        <dbReference type="EMBL" id="CAB4566218.1"/>
    </source>
</evidence>
<dbReference type="InterPro" id="IPR006385">
    <property type="entry name" value="HAD_hydro_SerB1"/>
</dbReference>
<dbReference type="EMBL" id="CAEZTI010000121">
    <property type="protein sequence ID" value="CAB4566218.1"/>
    <property type="molecule type" value="Genomic_DNA"/>
</dbReference>
<sequence length="206" mass="23024">MDVTVAAFDVDNTLTVRDCVMPFMRRVSGVRVLLRTVVSQPLTVFSLLKNKDRNSLKALFVSSVFAGRSESEVNELGVMFASRVANGWMREDVMNRLRWHQAQGHVVILVSASLSPYLEPLGDLLEVDAVLCTELETDGETFTGKIRGANCRGPEKVRRIQSWCDSARIPMSSVRYAYGDSSGDTEMLAFVENPNYVKKIELEMVP</sequence>
<dbReference type="PANTHER" id="PTHR43344:SF14">
    <property type="entry name" value="HAD-IB FAMILY HYDROLASE"/>
    <property type="match status" value="1"/>
</dbReference>
<dbReference type="InterPro" id="IPR050582">
    <property type="entry name" value="HAD-like_SerB"/>
</dbReference>
<gene>
    <name evidence="1" type="ORF">UFOPK1619_00671</name>
</gene>
<dbReference type="InterPro" id="IPR036412">
    <property type="entry name" value="HAD-like_sf"/>
</dbReference>
<name>A0A6J6DYR3_9ZZZZ</name>
<dbReference type="Gene3D" id="1.20.1440.100">
    <property type="entry name" value="SG protein - dephosphorylation function"/>
    <property type="match status" value="1"/>
</dbReference>
<dbReference type="NCBIfam" id="TIGR01488">
    <property type="entry name" value="HAD-SF-IB"/>
    <property type="match status" value="1"/>
</dbReference>
<dbReference type="PANTHER" id="PTHR43344">
    <property type="entry name" value="PHOSPHOSERINE PHOSPHATASE"/>
    <property type="match status" value="1"/>
</dbReference>
<dbReference type="Gene3D" id="3.40.50.1000">
    <property type="entry name" value="HAD superfamily/HAD-like"/>
    <property type="match status" value="1"/>
</dbReference>
<dbReference type="Pfam" id="PF12710">
    <property type="entry name" value="HAD"/>
    <property type="match status" value="1"/>
</dbReference>
<dbReference type="NCBIfam" id="TIGR01490">
    <property type="entry name" value="HAD-SF-IB-hyp1"/>
    <property type="match status" value="1"/>
</dbReference>
<dbReference type="GO" id="GO:0036424">
    <property type="term" value="F:L-phosphoserine phosphatase activity"/>
    <property type="evidence" value="ECO:0007669"/>
    <property type="project" value="TreeGrafter"/>
</dbReference>
<dbReference type="SUPFAM" id="SSF56784">
    <property type="entry name" value="HAD-like"/>
    <property type="match status" value="1"/>
</dbReference>
<organism evidence="1">
    <name type="scientific">freshwater metagenome</name>
    <dbReference type="NCBI Taxonomy" id="449393"/>
    <lineage>
        <taxon>unclassified sequences</taxon>
        <taxon>metagenomes</taxon>
        <taxon>ecological metagenomes</taxon>
    </lineage>
</organism>
<dbReference type="GO" id="GO:0005737">
    <property type="term" value="C:cytoplasm"/>
    <property type="evidence" value="ECO:0007669"/>
    <property type="project" value="TreeGrafter"/>
</dbReference>
<reference evidence="1" key="1">
    <citation type="submission" date="2020-05" db="EMBL/GenBank/DDBJ databases">
        <authorList>
            <person name="Chiriac C."/>
            <person name="Salcher M."/>
            <person name="Ghai R."/>
            <person name="Kavagutti S V."/>
        </authorList>
    </citation>
    <scope>NUCLEOTIDE SEQUENCE</scope>
</reference>
<protein>
    <submittedName>
        <fullName evidence="1">Unannotated protein</fullName>
    </submittedName>
</protein>
<dbReference type="AlphaFoldDB" id="A0A6J6DYR3"/>
<dbReference type="GO" id="GO:0006564">
    <property type="term" value="P:L-serine biosynthetic process"/>
    <property type="evidence" value="ECO:0007669"/>
    <property type="project" value="TreeGrafter"/>
</dbReference>
<accession>A0A6J6DYR3</accession>